<feature type="compositionally biased region" description="Acidic residues" evidence="1">
    <location>
        <begin position="165"/>
        <end position="176"/>
    </location>
</feature>
<dbReference type="Proteomes" id="UP001296104">
    <property type="component" value="Unassembled WGS sequence"/>
</dbReference>
<organism evidence="2 3">
    <name type="scientific">Lecanosticta acicola</name>
    <dbReference type="NCBI Taxonomy" id="111012"/>
    <lineage>
        <taxon>Eukaryota</taxon>
        <taxon>Fungi</taxon>
        <taxon>Dikarya</taxon>
        <taxon>Ascomycota</taxon>
        <taxon>Pezizomycotina</taxon>
        <taxon>Dothideomycetes</taxon>
        <taxon>Dothideomycetidae</taxon>
        <taxon>Mycosphaerellales</taxon>
        <taxon>Mycosphaerellaceae</taxon>
        <taxon>Lecanosticta</taxon>
    </lineage>
</organism>
<keyword evidence="3" id="KW-1185">Reference proteome</keyword>
<dbReference type="AlphaFoldDB" id="A0AAI9EDA4"/>
<comment type="caution">
    <text evidence="2">The sequence shown here is derived from an EMBL/GenBank/DDBJ whole genome shotgun (WGS) entry which is preliminary data.</text>
</comment>
<proteinExistence type="predicted"/>
<feature type="region of interest" description="Disordered" evidence="1">
    <location>
        <begin position="77"/>
        <end position="186"/>
    </location>
</feature>
<sequence length="221" mass="24631">MDKALDHSPAVCLRLIDDQANAFYHHCSLCAFLHGTGQDCEHQHQKPAETGLLRTAPPPFRTGTPFSKCSFYTAISQDPQDDTTSSHDSLPSDDDPHSLDDTSSLSSRSSISSLKAVKRRNASQHTLVLKTRRSLRRTSSPTDYSLRELHHQQSSDETDSNNASDFEEQSSDDDDSSSLRQQQSEEKLQAVYEEQILSYLNADYADLEMIGVAWCPARPGL</sequence>
<evidence type="ECO:0000313" key="2">
    <source>
        <dbReference type="EMBL" id="CAK4032212.1"/>
    </source>
</evidence>
<evidence type="ECO:0000313" key="3">
    <source>
        <dbReference type="Proteomes" id="UP001296104"/>
    </source>
</evidence>
<dbReference type="EMBL" id="CAVMBE010000059">
    <property type="protein sequence ID" value="CAK4032212.1"/>
    <property type="molecule type" value="Genomic_DNA"/>
</dbReference>
<accession>A0AAI9EDA4</accession>
<protein>
    <submittedName>
        <fullName evidence="2">Uncharacterized protein</fullName>
    </submittedName>
</protein>
<feature type="compositionally biased region" description="Basic and acidic residues" evidence="1">
    <location>
        <begin position="145"/>
        <end position="154"/>
    </location>
</feature>
<name>A0AAI9EDA4_9PEZI</name>
<evidence type="ECO:0000256" key="1">
    <source>
        <dbReference type="SAM" id="MobiDB-lite"/>
    </source>
</evidence>
<gene>
    <name evidence="2" type="ORF">LECACI_7A007370</name>
</gene>
<feature type="compositionally biased region" description="Low complexity" evidence="1">
    <location>
        <begin position="101"/>
        <end position="114"/>
    </location>
</feature>
<reference evidence="2" key="1">
    <citation type="submission" date="2023-11" db="EMBL/GenBank/DDBJ databases">
        <authorList>
            <person name="Alioto T."/>
            <person name="Alioto T."/>
            <person name="Gomez Garrido J."/>
        </authorList>
    </citation>
    <scope>NUCLEOTIDE SEQUENCE</scope>
</reference>